<dbReference type="AlphaFoldDB" id="A0A521FZ75"/>
<feature type="signal peptide" evidence="1">
    <location>
        <begin position="1"/>
        <end position="21"/>
    </location>
</feature>
<dbReference type="EMBL" id="NQJD01000041">
    <property type="protein sequence ID" value="TAA74064.1"/>
    <property type="molecule type" value="Genomic_DNA"/>
</dbReference>
<evidence type="ECO:0000313" key="4">
    <source>
        <dbReference type="Proteomes" id="UP000316238"/>
    </source>
</evidence>
<feature type="domain" description="DUF5666" evidence="2">
    <location>
        <begin position="38"/>
        <end position="97"/>
    </location>
</feature>
<dbReference type="InterPro" id="IPR043724">
    <property type="entry name" value="DUF5666"/>
</dbReference>
<dbReference type="Pfam" id="PF18914">
    <property type="entry name" value="DUF5666"/>
    <property type="match status" value="1"/>
</dbReference>
<comment type="caution">
    <text evidence="3">The sequence shown here is derived from an EMBL/GenBank/DDBJ whole genome shotgun (WGS) entry which is preliminary data.</text>
</comment>
<evidence type="ECO:0000259" key="2">
    <source>
        <dbReference type="Pfam" id="PF18914"/>
    </source>
</evidence>
<dbReference type="Proteomes" id="UP000316238">
    <property type="component" value="Unassembled WGS sequence"/>
</dbReference>
<organism evidence="3 4">
    <name type="scientific">Candidatus Electronema aureum</name>
    <dbReference type="NCBI Taxonomy" id="2005002"/>
    <lineage>
        <taxon>Bacteria</taxon>
        <taxon>Pseudomonadati</taxon>
        <taxon>Thermodesulfobacteriota</taxon>
        <taxon>Desulfobulbia</taxon>
        <taxon>Desulfobulbales</taxon>
        <taxon>Desulfobulbaceae</taxon>
        <taxon>Candidatus Electronema</taxon>
    </lineage>
</organism>
<sequence length="104" mass="11317">MKRALFLLAAVLALSTGPAQADDDDDREHHTSSAKFYGTVEALPPSVRNGIWWVNGREVIVSPRTKIKEKRGSIAVGAYVKVEGYLSGIGLAADEIEIKGSRRH</sequence>
<evidence type="ECO:0000256" key="1">
    <source>
        <dbReference type="SAM" id="SignalP"/>
    </source>
</evidence>
<protein>
    <recommendedName>
        <fullName evidence="2">DUF5666 domain-containing protein</fullName>
    </recommendedName>
</protein>
<feature type="chain" id="PRO_5022115670" description="DUF5666 domain-containing protein" evidence="1">
    <location>
        <begin position="22"/>
        <end position="104"/>
    </location>
</feature>
<proteinExistence type="predicted"/>
<gene>
    <name evidence="3" type="ORF">CDV28_14113</name>
</gene>
<evidence type="ECO:0000313" key="3">
    <source>
        <dbReference type="EMBL" id="TAA74064.1"/>
    </source>
</evidence>
<keyword evidence="4" id="KW-1185">Reference proteome</keyword>
<accession>A0A521FZ75</accession>
<reference evidence="3" key="1">
    <citation type="submission" date="2017-07" db="EMBL/GenBank/DDBJ databases">
        <title>The cable genome - Insights into the physiology and evolution of filamentous bacteria capable of sulfide oxidation via long distance electron transfer.</title>
        <authorList>
            <person name="Thorup C."/>
            <person name="Bjerg J.T."/>
            <person name="Schreiber L."/>
            <person name="Nielsen L.P."/>
            <person name="Kjeldsen K.U."/>
            <person name="Boesen T."/>
            <person name="Boggild A."/>
            <person name="Meysman F."/>
            <person name="Geelhoed J."/>
            <person name="Schramm A."/>
        </authorList>
    </citation>
    <scope>NUCLEOTIDE SEQUENCE [LARGE SCALE GENOMIC DNA]</scope>
    <source>
        <strain evidence="3">GS</strain>
    </source>
</reference>
<name>A0A521FZ75_9BACT</name>
<keyword evidence="1" id="KW-0732">Signal</keyword>